<evidence type="ECO:0000256" key="4">
    <source>
        <dbReference type="ARBA" id="ARBA00022490"/>
    </source>
</evidence>
<comment type="function">
    <text evidence="8">Binds the poly(A) tail of mRNA. Appears to be an important mediator of the multiple roles of the poly(A) tail in mRNA biogenesis, stability and translation.</text>
</comment>
<sequence length="561" mass="63215">MAALYVGDLHAAVTEEDLVHIFGYYGTVLSVRVCRDRISGNSLRYGYVTVDSNQNAENALRGLNHTILKGKSIRVMWSNRNPTQRKNGIGNLFIKNLDDSIGGAELEDLFKPYGRVDSCKVEVDEKGRNRGFGFVQMTTEEAAQSAIAALNGTVLNGSIKKLYVAKFVPKNQRKTTPEQPQGSSNLYIKNLEKDITDDFLREKFSEFGKVIRAVVMKDDNGKSKGFGFVCFESTEEAKMAMEAMNAAKLGSKTLYVGLAQKKADREYTIMKHFGESHGQHLVRKTQGSAVYVKHFNGCVTDKSLREHFASCGKILWTKVHRDNSGQSKGFGFVCFSSLEEAKKAVATLNGSELNGRYLYVAMAQHKEDRLYASQNWHPTEKNYPLLYHHPVYYTDQQAENLLSSAPYQPCRLGFSIWNHGFQSLPTSPAYYLDEQVSHANGWFNNMLPLQSYPPTVYPPRETYHMQIQKPGGSGPKKGGSKVVSHDQQTWFNKSNMIETLCFLVPDLEPEHASKIAEMMLQMRRTKLCELLVRPWMLVDRVKEASKLLRSEDKLVTSPAIP</sequence>
<feature type="domain" description="RRM" evidence="10">
    <location>
        <begin position="288"/>
        <end position="365"/>
    </location>
</feature>
<dbReference type="PROSITE" id="PS50102">
    <property type="entry name" value="RRM"/>
    <property type="match status" value="4"/>
</dbReference>
<organism evidence="12 13">
    <name type="scientific">Vanilla planifolia</name>
    <name type="common">Vanilla</name>
    <dbReference type="NCBI Taxonomy" id="51239"/>
    <lineage>
        <taxon>Eukaryota</taxon>
        <taxon>Viridiplantae</taxon>
        <taxon>Streptophyta</taxon>
        <taxon>Embryophyta</taxon>
        <taxon>Tracheophyta</taxon>
        <taxon>Spermatophyta</taxon>
        <taxon>Magnoliopsida</taxon>
        <taxon>Liliopsida</taxon>
        <taxon>Asparagales</taxon>
        <taxon>Orchidaceae</taxon>
        <taxon>Vanilloideae</taxon>
        <taxon>Vanilleae</taxon>
        <taxon>Vanilla</taxon>
    </lineage>
</organism>
<dbReference type="PANTHER" id="PTHR48027">
    <property type="entry name" value="HETEROGENEOUS NUCLEAR RIBONUCLEOPROTEIN 87F-RELATED"/>
    <property type="match status" value="1"/>
</dbReference>
<dbReference type="SMART" id="SM00517">
    <property type="entry name" value="PolyA"/>
    <property type="match status" value="1"/>
</dbReference>
<feature type="domain" description="RRM" evidence="10">
    <location>
        <begin position="2"/>
        <end position="80"/>
    </location>
</feature>
<dbReference type="InterPro" id="IPR012677">
    <property type="entry name" value="Nucleotide-bd_a/b_plait_sf"/>
</dbReference>
<dbReference type="AlphaFoldDB" id="A0A835UFL2"/>
<evidence type="ECO:0000256" key="5">
    <source>
        <dbReference type="ARBA" id="ARBA00022737"/>
    </source>
</evidence>
<dbReference type="Gene3D" id="1.10.1900.10">
    <property type="entry name" value="c-terminal domain of poly(a) binding protein"/>
    <property type="match status" value="1"/>
</dbReference>
<evidence type="ECO:0000256" key="2">
    <source>
        <dbReference type="ARBA" id="ARBA00004496"/>
    </source>
</evidence>
<proteinExistence type="inferred from homology"/>
<keyword evidence="7" id="KW-0539">Nucleus</keyword>
<keyword evidence="5" id="KW-0677">Repeat</keyword>
<dbReference type="Pfam" id="PF00076">
    <property type="entry name" value="RRM_1"/>
    <property type="match status" value="4"/>
</dbReference>
<evidence type="ECO:0008006" key="14">
    <source>
        <dbReference type="Google" id="ProtNLM"/>
    </source>
</evidence>
<dbReference type="SMART" id="SM00360">
    <property type="entry name" value="RRM"/>
    <property type="match status" value="4"/>
</dbReference>
<keyword evidence="6 9" id="KW-0694">RNA-binding</keyword>
<evidence type="ECO:0000256" key="8">
    <source>
        <dbReference type="ARBA" id="ARBA00054110"/>
    </source>
</evidence>
<dbReference type="EMBL" id="JADCNM010000012">
    <property type="protein sequence ID" value="KAG0459503.1"/>
    <property type="molecule type" value="Genomic_DNA"/>
</dbReference>
<comment type="subcellular location">
    <subcellularLocation>
        <location evidence="2">Cytoplasm</location>
    </subcellularLocation>
    <subcellularLocation>
        <location evidence="1">Nucleus</location>
    </subcellularLocation>
</comment>
<keyword evidence="4" id="KW-0963">Cytoplasm</keyword>
<evidence type="ECO:0000256" key="3">
    <source>
        <dbReference type="ARBA" id="ARBA00008557"/>
    </source>
</evidence>
<name>A0A835UFL2_VANPL</name>
<evidence type="ECO:0000259" key="11">
    <source>
        <dbReference type="PROSITE" id="PS51309"/>
    </source>
</evidence>
<comment type="similarity">
    <text evidence="3">Belongs to the polyadenylate-binding protein type-1 family.</text>
</comment>
<feature type="domain" description="RRM" evidence="10">
    <location>
        <begin position="184"/>
        <end position="261"/>
    </location>
</feature>
<evidence type="ECO:0000256" key="6">
    <source>
        <dbReference type="ARBA" id="ARBA00022884"/>
    </source>
</evidence>
<evidence type="ECO:0000256" key="1">
    <source>
        <dbReference type="ARBA" id="ARBA00004123"/>
    </source>
</evidence>
<dbReference type="InterPro" id="IPR052462">
    <property type="entry name" value="SLIRP/GR-RBP-like"/>
</dbReference>
<reference evidence="12 13" key="1">
    <citation type="journal article" date="2020" name="Nat. Food">
        <title>A phased Vanilla planifolia genome enables genetic improvement of flavour and production.</title>
        <authorList>
            <person name="Hasing T."/>
            <person name="Tang H."/>
            <person name="Brym M."/>
            <person name="Khazi F."/>
            <person name="Huang T."/>
            <person name="Chambers A.H."/>
        </authorList>
    </citation>
    <scope>NUCLEOTIDE SEQUENCE [LARGE SCALE GENOMIC DNA]</scope>
    <source>
        <tissue evidence="12">Leaf</tissue>
    </source>
</reference>
<dbReference type="InterPro" id="IPR036053">
    <property type="entry name" value="PABP-dom"/>
</dbReference>
<protein>
    <recommendedName>
        <fullName evidence="14">Polyadenylate-binding protein</fullName>
    </recommendedName>
</protein>
<dbReference type="Gene3D" id="3.30.70.330">
    <property type="match status" value="4"/>
</dbReference>
<dbReference type="FunFam" id="3.30.70.330:FF:000651">
    <property type="entry name" value="Poly(A) binding protein cytoplasmic 1 like"/>
    <property type="match status" value="2"/>
</dbReference>
<dbReference type="PROSITE" id="PS51309">
    <property type="entry name" value="PABC"/>
    <property type="match status" value="1"/>
</dbReference>
<dbReference type="SUPFAM" id="SSF54928">
    <property type="entry name" value="RNA-binding domain, RBD"/>
    <property type="match status" value="2"/>
</dbReference>
<gene>
    <name evidence="12" type="ORF">HPP92_022631</name>
</gene>
<feature type="domain" description="RRM" evidence="10">
    <location>
        <begin position="90"/>
        <end position="167"/>
    </location>
</feature>
<dbReference type="InterPro" id="IPR035979">
    <property type="entry name" value="RBD_domain_sf"/>
</dbReference>
<dbReference type="GO" id="GO:0003723">
    <property type="term" value="F:RNA binding"/>
    <property type="evidence" value="ECO:0007669"/>
    <property type="project" value="UniProtKB-UniRule"/>
</dbReference>
<dbReference type="OrthoDB" id="19742at2759"/>
<evidence type="ECO:0000259" key="10">
    <source>
        <dbReference type="PROSITE" id="PS50102"/>
    </source>
</evidence>
<accession>A0A835UFL2</accession>
<dbReference type="InterPro" id="IPR000504">
    <property type="entry name" value="RRM_dom"/>
</dbReference>
<evidence type="ECO:0000256" key="9">
    <source>
        <dbReference type="PROSITE-ProRule" id="PRU00176"/>
    </source>
</evidence>
<evidence type="ECO:0000313" key="13">
    <source>
        <dbReference type="Proteomes" id="UP000639772"/>
    </source>
</evidence>
<dbReference type="InterPro" id="IPR002004">
    <property type="entry name" value="PABP_HYD_C"/>
</dbReference>
<dbReference type="Pfam" id="PF00658">
    <property type="entry name" value="MLLE"/>
    <property type="match status" value="1"/>
</dbReference>
<dbReference type="SUPFAM" id="SSF63570">
    <property type="entry name" value="PABC (PABP) domain"/>
    <property type="match status" value="1"/>
</dbReference>
<dbReference type="GO" id="GO:0005737">
    <property type="term" value="C:cytoplasm"/>
    <property type="evidence" value="ECO:0007669"/>
    <property type="project" value="UniProtKB-SubCell"/>
</dbReference>
<evidence type="ECO:0000313" key="12">
    <source>
        <dbReference type="EMBL" id="KAG0459503.1"/>
    </source>
</evidence>
<dbReference type="Proteomes" id="UP000639772">
    <property type="component" value="Chromosome 12"/>
</dbReference>
<comment type="caution">
    <text evidence="12">The sequence shown here is derived from an EMBL/GenBank/DDBJ whole genome shotgun (WGS) entry which is preliminary data.</text>
</comment>
<feature type="domain" description="PABC" evidence="11">
    <location>
        <begin position="476"/>
        <end position="553"/>
    </location>
</feature>
<dbReference type="GO" id="GO:0005634">
    <property type="term" value="C:nucleus"/>
    <property type="evidence" value="ECO:0007669"/>
    <property type="project" value="UniProtKB-SubCell"/>
</dbReference>
<evidence type="ECO:0000256" key="7">
    <source>
        <dbReference type="ARBA" id="ARBA00023242"/>
    </source>
</evidence>